<protein>
    <submittedName>
        <fullName evidence="1">Uncharacterized protein</fullName>
    </submittedName>
</protein>
<accession>A0AAD9WMS1</accession>
<comment type="caution">
    <text evidence="1">The sequence shown here is derived from an EMBL/GenBank/DDBJ whole genome shotgun (WGS) entry which is preliminary data.</text>
</comment>
<sequence>MASRKPNKQRFNVLKYAPIDVVADVKSERVRTNMTSGFDCGDERVFGFDFGCGRGFWIRMGSGARFDGEVGLGELGSVTTVCWIWWWWLGGARSVLVLGCVDLVLGSGNGFGRICV</sequence>
<dbReference type="Proteomes" id="UP001280121">
    <property type="component" value="Unassembled WGS sequence"/>
</dbReference>
<gene>
    <name evidence="1" type="ORF">Ddye_030480</name>
</gene>
<evidence type="ECO:0000313" key="1">
    <source>
        <dbReference type="EMBL" id="KAK2635688.1"/>
    </source>
</evidence>
<dbReference type="AlphaFoldDB" id="A0AAD9WMS1"/>
<evidence type="ECO:0000313" key="2">
    <source>
        <dbReference type="Proteomes" id="UP001280121"/>
    </source>
</evidence>
<dbReference type="EMBL" id="JANJYI010000009">
    <property type="protein sequence ID" value="KAK2635688.1"/>
    <property type="molecule type" value="Genomic_DNA"/>
</dbReference>
<keyword evidence="2" id="KW-1185">Reference proteome</keyword>
<name>A0AAD9WMS1_9ROSI</name>
<proteinExistence type="predicted"/>
<organism evidence="1 2">
    <name type="scientific">Dipteronia dyeriana</name>
    <dbReference type="NCBI Taxonomy" id="168575"/>
    <lineage>
        <taxon>Eukaryota</taxon>
        <taxon>Viridiplantae</taxon>
        <taxon>Streptophyta</taxon>
        <taxon>Embryophyta</taxon>
        <taxon>Tracheophyta</taxon>
        <taxon>Spermatophyta</taxon>
        <taxon>Magnoliopsida</taxon>
        <taxon>eudicotyledons</taxon>
        <taxon>Gunneridae</taxon>
        <taxon>Pentapetalae</taxon>
        <taxon>rosids</taxon>
        <taxon>malvids</taxon>
        <taxon>Sapindales</taxon>
        <taxon>Sapindaceae</taxon>
        <taxon>Hippocastanoideae</taxon>
        <taxon>Acereae</taxon>
        <taxon>Dipteronia</taxon>
    </lineage>
</organism>
<reference evidence="1" key="1">
    <citation type="journal article" date="2023" name="Plant J.">
        <title>Genome sequences and population genomics provide insights into the demographic history, inbreeding, and mutation load of two 'living fossil' tree species of Dipteronia.</title>
        <authorList>
            <person name="Feng Y."/>
            <person name="Comes H.P."/>
            <person name="Chen J."/>
            <person name="Zhu S."/>
            <person name="Lu R."/>
            <person name="Zhang X."/>
            <person name="Li P."/>
            <person name="Qiu J."/>
            <person name="Olsen K.M."/>
            <person name="Qiu Y."/>
        </authorList>
    </citation>
    <scope>NUCLEOTIDE SEQUENCE</scope>
    <source>
        <strain evidence="1">KIB01</strain>
    </source>
</reference>